<dbReference type="CDD" id="cd02976">
    <property type="entry name" value="NrdH"/>
    <property type="match status" value="1"/>
</dbReference>
<name>A0A7J3SKK1_9CREN</name>
<evidence type="ECO:0000313" key="2">
    <source>
        <dbReference type="EMBL" id="HGZ60037.1"/>
    </source>
</evidence>
<dbReference type="InterPro" id="IPR036249">
    <property type="entry name" value="Thioredoxin-like_sf"/>
</dbReference>
<reference evidence="2" key="1">
    <citation type="journal article" date="2020" name="mSystems">
        <title>Genome- and Community-Level Interaction Insights into Carbon Utilization and Element Cycling Functions of Hydrothermarchaeota in Hydrothermal Sediment.</title>
        <authorList>
            <person name="Zhou Z."/>
            <person name="Liu Y."/>
            <person name="Xu W."/>
            <person name="Pan J."/>
            <person name="Luo Z.H."/>
            <person name="Li M."/>
        </authorList>
    </citation>
    <scope>NUCLEOTIDE SEQUENCE [LARGE SCALE GENOMIC DNA]</scope>
    <source>
        <strain evidence="2">SpSt-885</strain>
    </source>
</reference>
<dbReference type="AlphaFoldDB" id="A0A7J3SKK1"/>
<sequence>MSCLTPSKRENDKKIVVYGAKNCIPCERALSFLDEMGIKYEYINIDESEEAKATVEILEGGDLLLPLIINPITDQIAIGCPVDKEKFQQEIRRILSN</sequence>
<dbReference type="Gene3D" id="3.40.30.10">
    <property type="entry name" value="Glutaredoxin"/>
    <property type="match status" value="1"/>
</dbReference>
<accession>A0A7J3SKK1</accession>
<dbReference type="PROSITE" id="PS51354">
    <property type="entry name" value="GLUTAREDOXIN_2"/>
    <property type="match status" value="1"/>
</dbReference>
<evidence type="ECO:0000259" key="1">
    <source>
        <dbReference type="PROSITE" id="PS50206"/>
    </source>
</evidence>
<comment type="caution">
    <text evidence="2">The sequence shown here is derived from an EMBL/GenBank/DDBJ whole genome shotgun (WGS) entry which is preliminary data.</text>
</comment>
<dbReference type="Pfam" id="PF00462">
    <property type="entry name" value="Glutaredoxin"/>
    <property type="match status" value="1"/>
</dbReference>
<protein>
    <submittedName>
        <fullName evidence="2">Glutaredoxin family protein</fullName>
    </submittedName>
</protein>
<dbReference type="EMBL" id="DTLS01000065">
    <property type="protein sequence ID" value="HGZ60037.1"/>
    <property type="molecule type" value="Genomic_DNA"/>
</dbReference>
<dbReference type="InterPro" id="IPR002109">
    <property type="entry name" value="Glutaredoxin"/>
</dbReference>
<proteinExistence type="predicted"/>
<feature type="domain" description="Rhodanese" evidence="1">
    <location>
        <begin position="11"/>
        <end position="66"/>
    </location>
</feature>
<gene>
    <name evidence="2" type="ORF">ENW83_02370</name>
</gene>
<organism evidence="2">
    <name type="scientific">Fervidicoccus fontis</name>
    <dbReference type="NCBI Taxonomy" id="683846"/>
    <lineage>
        <taxon>Archaea</taxon>
        <taxon>Thermoproteota</taxon>
        <taxon>Thermoprotei</taxon>
        <taxon>Fervidicoccales</taxon>
        <taxon>Fervidicoccaceae</taxon>
        <taxon>Fervidicoccus</taxon>
    </lineage>
</organism>
<dbReference type="InterPro" id="IPR001763">
    <property type="entry name" value="Rhodanese-like_dom"/>
</dbReference>
<dbReference type="SUPFAM" id="SSF52833">
    <property type="entry name" value="Thioredoxin-like"/>
    <property type="match status" value="1"/>
</dbReference>
<dbReference type="PROSITE" id="PS50206">
    <property type="entry name" value="RHODANESE_3"/>
    <property type="match status" value="1"/>
</dbReference>